<dbReference type="CDD" id="cd05379">
    <property type="entry name" value="CAP_bacterial"/>
    <property type="match status" value="1"/>
</dbReference>
<dbReference type="AlphaFoldDB" id="A0A517ZE99"/>
<keyword evidence="1" id="KW-0732">Signal</keyword>
<protein>
    <submittedName>
        <fullName evidence="3">Cysteine-rich secretory protein family protein</fullName>
    </submittedName>
</protein>
<dbReference type="RefSeq" id="WP_145372062.1">
    <property type="nucleotide sequence ID" value="NZ_CP036275.1"/>
</dbReference>
<keyword evidence="4" id="KW-1185">Reference proteome</keyword>
<reference evidence="3 4" key="1">
    <citation type="submission" date="2019-02" db="EMBL/GenBank/DDBJ databases">
        <title>Deep-cultivation of Planctomycetes and their phenomic and genomic characterization uncovers novel biology.</title>
        <authorList>
            <person name="Wiegand S."/>
            <person name="Jogler M."/>
            <person name="Boedeker C."/>
            <person name="Pinto D."/>
            <person name="Vollmers J."/>
            <person name="Rivas-Marin E."/>
            <person name="Kohn T."/>
            <person name="Peeters S.H."/>
            <person name="Heuer A."/>
            <person name="Rast P."/>
            <person name="Oberbeckmann S."/>
            <person name="Bunk B."/>
            <person name="Jeske O."/>
            <person name="Meyerdierks A."/>
            <person name="Storesund J.E."/>
            <person name="Kallscheuer N."/>
            <person name="Luecker S."/>
            <person name="Lage O.M."/>
            <person name="Pohl T."/>
            <person name="Merkel B.J."/>
            <person name="Hornburger P."/>
            <person name="Mueller R.-W."/>
            <person name="Bruemmer F."/>
            <person name="Labrenz M."/>
            <person name="Spormann A.M."/>
            <person name="Op den Camp H."/>
            <person name="Overmann J."/>
            <person name="Amann R."/>
            <person name="Jetten M.S.M."/>
            <person name="Mascher T."/>
            <person name="Medema M.H."/>
            <person name="Devos D.P."/>
            <person name="Kaster A.-K."/>
            <person name="Ovreas L."/>
            <person name="Rohde M."/>
            <person name="Galperin M.Y."/>
            <person name="Jogler C."/>
        </authorList>
    </citation>
    <scope>NUCLEOTIDE SEQUENCE [LARGE SCALE GENOMIC DNA]</scope>
    <source>
        <strain evidence="3 4">Mal4</strain>
    </source>
</reference>
<dbReference type="SUPFAM" id="SSF55797">
    <property type="entry name" value="PR-1-like"/>
    <property type="match status" value="1"/>
</dbReference>
<evidence type="ECO:0000313" key="3">
    <source>
        <dbReference type="EMBL" id="QDU40807.1"/>
    </source>
</evidence>
<evidence type="ECO:0000256" key="1">
    <source>
        <dbReference type="SAM" id="SignalP"/>
    </source>
</evidence>
<feature type="signal peptide" evidence="1">
    <location>
        <begin position="1"/>
        <end position="23"/>
    </location>
</feature>
<dbReference type="Gene3D" id="3.40.33.10">
    <property type="entry name" value="CAP"/>
    <property type="match status" value="1"/>
</dbReference>
<dbReference type="InterPro" id="IPR035940">
    <property type="entry name" value="CAP_sf"/>
</dbReference>
<evidence type="ECO:0000259" key="2">
    <source>
        <dbReference type="Pfam" id="PF00188"/>
    </source>
</evidence>
<proteinExistence type="predicted"/>
<accession>A0A517ZE99</accession>
<dbReference type="PANTHER" id="PTHR31157">
    <property type="entry name" value="SCP DOMAIN-CONTAINING PROTEIN"/>
    <property type="match status" value="1"/>
</dbReference>
<gene>
    <name evidence="3" type="ORF">Mal4_51670</name>
</gene>
<feature type="chain" id="PRO_5022066261" evidence="1">
    <location>
        <begin position="24"/>
        <end position="266"/>
    </location>
</feature>
<dbReference type="KEGG" id="mri:Mal4_51670"/>
<dbReference type="Proteomes" id="UP000320496">
    <property type="component" value="Chromosome"/>
</dbReference>
<sequence length="266" mass="30023" precursor="true">MLSKHLFLTLFVILLAGAGTAVGQTSEEHDVVTLTAEELGPFRPEQRPTLDRVEQLIVQKTNAFRSDHDLPKVSKDGILQQTARDFADYMARTDRYGHQADDRTPSERARAHEYPMCQIAENIAYFFATEGFATQELAEKAVQGWIDSPPHRKNMLLEHVTEIGVGVAQSEQTGVFYAVQLFGRPKSEAIRFRLKNTTEQELKYQLGERSYTLAPRYIRTHQMCVPGKLSLKTESGKTISHLPDDGDRFVAAVEDGTLVLQKQKME</sequence>
<feature type="domain" description="SCP" evidence="2">
    <location>
        <begin position="59"/>
        <end position="182"/>
    </location>
</feature>
<dbReference type="PANTHER" id="PTHR31157:SF1">
    <property type="entry name" value="SCP DOMAIN-CONTAINING PROTEIN"/>
    <property type="match status" value="1"/>
</dbReference>
<organism evidence="3 4">
    <name type="scientific">Maioricimonas rarisocia</name>
    <dbReference type="NCBI Taxonomy" id="2528026"/>
    <lineage>
        <taxon>Bacteria</taxon>
        <taxon>Pseudomonadati</taxon>
        <taxon>Planctomycetota</taxon>
        <taxon>Planctomycetia</taxon>
        <taxon>Planctomycetales</taxon>
        <taxon>Planctomycetaceae</taxon>
        <taxon>Maioricimonas</taxon>
    </lineage>
</organism>
<name>A0A517ZE99_9PLAN</name>
<evidence type="ECO:0000313" key="4">
    <source>
        <dbReference type="Proteomes" id="UP000320496"/>
    </source>
</evidence>
<dbReference type="Pfam" id="PF00188">
    <property type="entry name" value="CAP"/>
    <property type="match status" value="1"/>
</dbReference>
<dbReference type="InterPro" id="IPR014044">
    <property type="entry name" value="CAP_dom"/>
</dbReference>
<dbReference type="EMBL" id="CP036275">
    <property type="protein sequence ID" value="QDU40807.1"/>
    <property type="molecule type" value="Genomic_DNA"/>
</dbReference>
<dbReference type="OrthoDB" id="68195at2"/>